<dbReference type="GO" id="GO:1904680">
    <property type="term" value="F:peptide transmembrane transporter activity"/>
    <property type="evidence" value="ECO:0007669"/>
    <property type="project" value="TreeGrafter"/>
</dbReference>
<dbReference type="InterPro" id="IPR030678">
    <property type="entry name" value="Peptide/Ni-bd"/>
</dbReference>
<proteinExistence type="inferred from homology"/>
<dbReference type="GO" id="GO:0015833">
    <property type="term" value="P:peptide transport"/>
    <property type="evidence" value="ECO:0007669"/>
    <property type="project" value="TreeGrafter"/>
</dbReference>
<evidence type="ECO:0000256" key="3">
    <source>
        <dbReference type="ARBA" id="ARBA00022448"/>
    </source>
</evidence>
<dbReference type="PROSITE" id="PS51257">
    <property type="entry name" value="PROKAR_LIPOPROTEIN"/>
    <property type="match status" value="1"/>
</dbReference>
<name>A0A3M8DGF9_9BACL</name>
<dbReference type="InterPro" id="IPR023765">
    <property type="entry name" value="SBP_5_CS"/>
</dbReference>
<gene>
    <name evidence="7" type="ORF">EDM56_15445</name>
</gene>
<dbReference type="EMBL" id="RHHQ01000012">
    <property type="protein sequence ID" value="RNB87088.1"/>
    <property type="molecule type" value="Genomic_DNA"/>
</dbReference>
<feature type="chain" id="PRO_5038896094" evidence="5">
    <location>
        <begin position="21"/>
        <end position="553"/>
    </location>
</feature>
<dbReference type="InterPro" id="IPR039424">
    <property type="entry name" value="SBP_5"/>
</dbReference>
<protein>
    <submittedName>
        <fullName evidence="7">ABC transporter substrate-binding protein</fullName>
    </submittedName>
</protein>
<dbReference type="AlphaFoldDB" id="A0A3M8DGF9"/>
<feature type="signal peptide" evidence="5">
    <location>
        <begin position="1"/>
        <end position="20"/>
    </location>
</feature>
<dbReference type="Gene3D" id="3.90.76.10">
    <property type="entry name" value="Dipeptide-binding Protein, Domain 1"/>
    <property type="match status" value="1"/>
</dbReference>
<keyword evidence="8" id="KW-1185">Reference proteome</keyword>
<dbReference type="CDD" id="cd08492">
    <property type="entry name" value="PBP2_NikA_DppA_OppA_like_15"/>
    <property type="match status" value="1"/>
</dbReference>
<dbReference type="PROSITE" id="PS01040">
    <property type="entry name" value="SBP_BACTERIAL_5"/>
    <property type="match status" value="1"/>
</dbReference>
<evidence type="ECO:0000259" key="6">
    <source>
        <dbReference type="Pfam" id="PF00496"/>
    </source>
</evidence>
<dbReference type="InterPro" id="IPR000914">
    <property type="entry name" value="SBP_5_dom"/>
</dbReference>
<evidence type="ECO:0000256" key="2">
    <source>
        <dbReference type="ARBA" id="ARBA00005695"/>
    </source>
</evidence>
<evidence type="ECO:0000313" key="8">
    <source>
        <dbReference type="Proteomes" id="UP000271031"/>
    </source>
</evidence>
<organism evidence="7 8">
    <name type="scientific">Brevibacillus fluminis</name>
    <dbReference type="NCBI Taxonomy" id="511487"/>
    <lineage>
        <taxon>Bacteria</taxon>
        <taxon>Bacillati</taxon>
        <taxon>Bacillota</taxon>
        <taxon>Bacilli</taxon>
        <taxon>Bacillales</taxon>
        <taxon>Paenibacillaceae</taxon>
        <taxon>Brevibacillus</taxon>
    </lineage>
</organism>
<comment type="similarity">
    <text evidence="2">Belongs to the bacterial solute-binding protein 5 family.</text>
</comment>
<dbReference type="Proteomes" id="UP000271031">
    <property type="component" value="Unassembled WGS sequence"/>
</dbReference>
<evidence type="ECO:0000256" key="5">
    <source>
        <dbReference type="SAM" id="SignalP"/>
    </source>
</evidence>
<dbReference type="RefSeq" id="WP_122918786.1">
    <property type="nucleotide sequence ID" value="NZ_RHHQ01000012.1"/>
</dbReference>
<keyword evidence="4 5" id="KW-0732">Signal</keyword>
<evidence type="ECO:0000313" key="7">
    <source>
        <dbReference type="EMBL" id="RNB87088.1"/>
    </source>
</evidence>
<dbReference type="GO" id="GO:0042597">
    <property type="term" value="C:periplasmic space"/>
    <property type="evidence" value="ECO:0007669"/>
    <property type="project" value="UniProtKB-ARBA"/>
</dbReference>
<dbReference type="PIRSF" id="PIRSF002741">
    <property type="entry name" value="MppA"/>
    <property type="match status" value="1"/>
</dbReference>
<sequence>MAKRAITYVSILSVFLLVLAGCGGGQQTADSKPAAATAQEKGAGAAEGEGGELTYALATSPSGLDPNVVPGAVDYRVMRSIYDSLVIQLPDKSIKPWLATEWTVSPDGKTYTFKLRKDVKFHDGTPFNAAAVKANFDRIVDPKTKSRFAVTLIGPYESSEVVDDYTVKVNLKSPYSAFLSSLSQAFLGIVSPTAAEKYGDQLKKNPVGTGPFKFAGWVENQAITLEKNPDYKWGPAIAENTGPVHIDKLTFKIIPEEATRIGSVQSGQILSAETVPPQNIIALKNDPNVQLLQHESTGIPYTLMMNQAHAPWDELKARKAVQLGIDFDAIVKTLYLGTYQRAWSPLSPSVLGYNSAVENSFKPNPEESKRLLDELGWVPGPDGIRVKDGKRLTIRYIDGSPNREKRNDIAAMIKQQLKQVGIEVNVEIAADTAPLVMDQGVNDIHGVSNVSGDPDILRSFFHTNAIPAPGKWGHNHTHKSDPQLDQWLEEGLRESDPAKRAEIYKKVQSYVVENAYGFPVYVFPYTVAASKSVTGLKFDALGYPLFYDVALKK</sequence>
<dbReference type="Pfam" id="PF00496">
    <property type="entry name" value="SBP_bac_5"/>
    <property type="match status" value="1"/>
</dbReference>
<accession>A0A3M8DGF9</accession>
<dbReference type="Gene3D" id="3.10.105.10">
    <property type="entry name" value="Dipeptide-binding Protein, Domain 3"/>
    <property type="match status" value="1"/>
</dbReference>
<evidence type="ECO:0000256" key="1">
    <source>
        <dbReference type="ARBA" id="ARBA00004193"/>
    </source>
</evidence>
<comment type="subcellular location">
    <subcellularLocation>
        <location evidence="1">Cell membrane</location>
        <topology evidence="1">Lipid-anchor</topology>
    </subcellularLocation>
</comment>
<feature type="domain" description="Solute-binding protein family 5" evidence="6">
    <location>
        <begin position="94"/>
        <end position="433"/>
    </location>
</feature>
<dbReference type="SUPFAM" id="SSF53850">
    <property type="entry name" value="Periplasmic binding protein-like II"/>
    <property type="match status" value="1"/>
</dbReference>
<reference evidence="7 8" key="1">
    <citation type="submission" date="2018-10" db="EMBL/GenBank/DDBJ databases">
        <title>Phylogenomics of Brevibacillus.</title>
        <authorList>
            <person name="Dunlap C."/>
        </authorList>
    </citation>
    <scope>NUCLEOTIDE SEQUENCE [LARGE SCALE GENOMIC DNA]</scope>
    <source>
        <strain evidence="7 8">JCM 15716</strain>
    </source>
</reference>
<dbReference type="OrthoDB" id="9796817at2"/>
<keyword evidence="3" id="KW-0813">Transport</keyword>
<comment type="caution">
    <text evidence="7">The sequence shown here is derived from an EMBL/GenBank/DDBJ whole genome shotgun (WGS) entry which is preliminary data.</text>
</comment>
<dbReference type="Gene3D" id="3.40.190.10">
    <property type="entry name" value="Periplasmic binding protein-like II"/>
    <property type="match status" value="1"/>
</dbReference>
<dbReference type="PANTHER" id="PTHR30290">
    <property type="entry name" value="PERIPLASMIC BINDING COMPONENT OF ABC TRANSPORTER"/>
    <property type="match status" value="1"/>
</dbReference>
<dbReference type="GO" id="GO:0043190">
    <property type="term" value="C:ATP-binding cassette (ABC) transporter complex"/>
    <property type="evidence" value="ECO:0007669"/>
    <property type="project" value="InterPro"/>
</dbReference>
<dbReference type="PANTHER" id="PTHR30290:SF9">
    <property type="entry name" value="OLIGOPEPTIDE-BINDING PROTEIN APPA"/>
    <property type="match status" value="1"/>
</dbReference>
<evidence type="ECO:0000256" key="4">
    <source>
        <dbReference type="ARBA" id="ARBA00022729"/>
    </source>
</evidence>